<dbReference type="GO" id="GO:0005615">
    <property type="term" value="C:extracellular space"/>
    <property type="evidence" value="ECO:0007669"/>
    <property type="project" value="TreeGrafter"/>
</dbReference>
<protein>
    <recommendedName>
        <fullName evidence="16">Hyaluronan and proteoglycan link protein 3</fullName>
    </recommendedName>
</protein>
<comment type="caution">
    <text evidence="9">Lacks conserved residue(s) required for the propagation of feature annotation.</text>
</comment>
<dbReference type="InterPro" id="IPR050691">
    <property type="entry name" value="Hyaluronan_bind_Proteoglycan"/>
</dbReference>
<keyword evidence="5 9" id="KW-1015">Disulfide bond</keyword>
<comment type="similarity">
    <text evidence="8">Belongs to the HAPLN family.</text>
</comment>
<dbReference type="PANTHER" id="PTHR22804">
    <property type="entry name" value="AGGRECAN/VERSICAN PROTEOGLYCAN"/>
    <property type="match status" value="1"/>
</dbReference>
<evidence type="ECO:0000256" key="2">
    <source>
        <dbReference type="ARBA" id="ARBA00022525"/>
    </source>
</evidence>
<dbReference type="InterPro" id="IPR036179">
    <property type="entry name" value="Ig-like_dom_sf"/>
</dbReference>
<dbReference type="PRINTS" id="PR01265">
    <property type="entry name" value="LINKMODULE"/>
</dbReference>
<dbReference type="CDD" id="cd03519">
    <property type="entry name" value="Link_domain_HAPLN_module_2"/>
    <property type="match status" value="1"/>
</dbReference>
<dbReference type="GO" id="GO:0002052">
    <property type="term" value="P:positive regulation of neuroblast proliferation"/>
    <property type="evidence" value="ECO:0007669"/>
    <property type="project" value="TreeGrafter"/>
</dbReference>
<dbReference type="SMART" id="SM00409">
    <property type="entry name" value="IG"/>
    <property type="match status" value="1"/>
</dbReference>
<evidence type="ECO:0000256" key="8">
    <source>
        <dbReference type="ARBA" id="ARBA00038272"/>
    </source>
</evidence>
<dbReference type="InterPro" id="IPR007110">
    <property type="entry name" value="Ig-like_dom"/>
</dbReference>
<dbReference type="PROSITE" id="PS50835">
    <property type="entry name" value="IG_LIKE"/>
    <property type="match status" value="1"/>
</dbReference>
<dbReference type="InterPro" id="IPR016187">
    <property type="entry name" value="CTDL_fold"/>
</dbReference>
<comment type="caution">
    <text evidence="14">The sequence shown here is derived from an EMBL/GenBank/DDBJ whole genome shotgun (WGS) entry which is preliminary data.</text>
</comment>
<dbReference type="SMART" id="SM00445">
    <property type="entry name" value="LINK"/>
    <property type="match status" value="2"/>
</dbReference>
<evidence type="ECO:0000256" key="1">
    <source>
        <dbReference type="ARBA" id="ARBA00004498"/>
    </source>
</evidence>
<dbReference type="GO" id="GO:0007155">
    <property type="term" value="P:cell adhesion"/>
    <property type="evidence" value="ECO:0007669"/>
    <property type="project" value="InterPro"/>
</dbReference>
<dbReference type="PROSITE" id="PS01241">
    <property type="entry name" value="LINK_1"/>
    <property type="match status" value="2"/>
</dbReference>
<evidence type="ECO:0000313" key="14">
    <source>
        <dbReference type="EMBL" id="TRY90300.1"/>
    </source>
</evidence>
<dbReference type="Proteomes" id="UP000316079">
    <property type="component" value="Unassembled WGS sequence"/>
</dbReference>
<dbReference type="SUPFAM" id="SSF48726">
    <property type="entry name" value="Immunoglobulin"/>
    <property type="match status" value="1"/>
</dbReference>
<evidence type="ECO:0000256" key="9">
    <source>
        <dbReference type="PROSITE-ProRule" id="PRU00323"/>
    </source>
</evidence>
<dbReference type="SUPFAM" id="SSF56436">
    <property type="entry name" value="C-type lectin-like"/>
    <property type="match status" value="2"/>
</dbReference>
<gene>
    <name evidence="14" type="ORF">DNTS_017530</name>
    <name evidence="13" type="ORF">DNTS_033411</name>
</gene>
<dbReference type="InterPro" id="IPR016186">
    <property type="entry name" value="C-type_lectin-like/link_sf"/>
</dbReference>
<evidence type="ECO:0000256" key="7">
    <source>
        <dbReference type="ARBA" id="ARBA00023319"/>
    </source>
</evidence>
<keyword evidence="10" id="KW-0732">Signal</keyword>
<reference evidence="14 15" key="1">
    <citation type="journal article" date="2019" name="Sci. Data">
        <title>Hybrid genome assembly and annotation of Danionella translucida.</title>
        <authorList>
            <person name="Kadobianskyi M."/>
            <person name="Schulze L."/>
            <person name="Schuelke M."/>
            <person name="Judkewitz B."/>
        </authorList>
    </citation>
    <scope>NUCLEOTIDE SEQUENCE [LARGE SCALE GENOMIC DNA]</scope>
    <source>
        <strain evidence="14 15">Bolton</strain>
    </source>
</reference>
<feature type="disulfide bond" evidence="9">
    <location>
        <begin position="314"/>
        <end position="335"/>
    </location>
</feature>
<dbReference type="Gene3D" id="2.60.40.10">
    <property type="entry name" value="Immunoglobulins"/>
    <property type="match status" value="1"/>
</dbReference>
<dbReference type="PANTHER" id="PTHR22804:SF40">
    <property type="entry name" value="HYALURONAN AND PROTEOGLYCAN LINK PROTEIN 3"/>
    <property type="match status" value="1"/>
</dbReference>
<dbReference type="InterPro" id="IPR013106">
    <property type="entry name" value="Ig_V-set"/>
</dbReference>
<dbReference type="FunFam" id="3.10.100.10:FF:000001">
    <property type="entry name" value="Hyaluronan proteoglycan link protein 1"/>
    <property type="match status" value="1"/>
</dbReference>
<reference evidence="14" key="2">
    <citation type="submission" date="2019-04" db="EMBL/GenBank/DDBJ databases">
        <authorList>
            <person name="Kadobianskyi M."/>
            <person name="Schulze L."/>
            <person name="Schuelke M."/>
            <person name="Judkewitz B."/>
        </authorList>
    </citation>
    <scope>NUCLEOTIDE SEQUENCE</scope>
    <source>
        <strain evidence="14">Bolton</strain>
        <tissue evidence="14">Whole-body</tissue>
    </source>
</reference>
<dbReference type="GO" id="GO:0072534">
    <property type="term" value="C:perineuronal net"/>
    <property type="evidence" value="ECO:0007669"/>
    <property type="project" value="TreeGrafter"/>
</dbReference>
<keyword evidence="4" id="KW-0677">Repeat</keyword>
<evidence type="ECO:0000256" key="10">
    <source>
        <dbReference type="SAM" id="SignalP"/>
    </source>
</evidence>
<dbReference type="Pfam" id="PF00193">
    <property type="entry name" value="Xlink"/>
    <property type="match status" value="2"/>
</dbReference>
<dbReference type="EMBL" id="SRMA01025861">
    <property type="protein sequence ID" value="TRY90300.1"/>
    <property type="molecule type" value="Genomic_DNA"/>
</dbReference>
<organism evidence="14 15">
    <name type="scientific">Danionella cerebrum</name>
    <dbReference type="NCBI Taxonomy" id="2873325"/>
    <lineage>
        <taxon>Eukaryota</taxon>
        <taxon>Metazoa</taxon>
        <taxon>Chordata</taxon>
        <taxon>Craniata</taxon>
        <taxon>Vertebrata</taxon>
        <taxon>Euteleostomi</taxon>
        <taxon>Actinopterygii</taxon>
        <taxon>Neopterygii</taxon>
        <taxon>Teleostei</taxon>
        <taxon>Ostariophysi</taxon>
        <taxon>Cypriniformes</taxon>
        <taxon>Danionidae</taxon>
        <taxon>Danioninae</taxon>
        <taxon>Danionella</taxon>
    </lineage>
</organism>
<dbReference type="GO" id="GO:0001501">
    <property type="term" value="P:skeletal system development"/>
    <property type="evidence" value="ECO:0007669"/>
    <property type="project" value="TreeGrafter"/>
</dbReference>
<feature type="domain" description="Ig-like" evidence="11">
    <location>
        <begin position="64"/>
        <end position="161"/>
    </location>
</feature>
<feature type="disulfide bond" evidence="9">
    <location>
        <begin position="289"/>
        <end position="358"/>
    </location>
</feature>
<dbReference type="GO" id="GO:0005540">
    <property type="term" value="F:hyaluronic acid binding"/>
    <property type="evidence" value="ECO:0007669"/>
    <property type="project" value="UniProtKB-KW"/>
</dbReference>
<proteinExistence type="inferred from homology"/>
<evidence type="ECO:0000259" key="12">
    <source>
        <dbReference type="PROSITE" id="PS50963"/>
    </source>
</evidence>
<dbReference type="EMBL" id="SRMA01027343">
    <property type="protein sequence ID" value="TRY54547.1"/>
    <property type="molecule type" value="Genomic_DNA"/>
</dbReference>
<feature type="disulfide bond" evidence="9">
    <location>
        <begin position="215"/>
        <end position="236"/>
    </location>
</feature>
<evidence type="ECO:0008006" key="16">
    <source>
        <dbReference type="Google" id="ProtNLM"/>
    </source>
</evidence>
<dbReference type="FunFam" id="3.10.100.10:FF:000002">
    <property type="entry name" value="Hyaluronan proteoglycan link protein 1"/>
    <property type="match status" value="1"/>
</dbReference>
<dbReference type="GO" id="GO:0007417">
    <property type="term" value="P:central nervous system development"/>
    <property type="evidence" value="ECO:0007669"/>
    <property type="project" value="TreeGrafter"/>
</dbReference>
<dbReference type="Gene3D" id="3.10.100.10">
    <property type="entry name" value="Mannose-Binding Protein A, subunit A"/>
    <property type="match status" value="2"/>
</dbReference>
<sequence>MCIVRHLLVFLFHFTLGSLAQRFSNGYYYQDIVGHGNGKDNGEIYFHKIRLHVESPETLVSGVQGSNVTLPCHYHYVPALSTPRRTRVKWFWQPVNGQGQERDVMVAIGTRHRSYGDFKGRVRLRRNAPGDASLVINQLQSDDTGRYRCEIIDGLEDESVTVQLKFRGVVFPYYSAKGRYLMNFHEAQEACKKQGAHLASFEQLFIAWEEGLDWCNAGWLADGTAQYPVAVPREACGGTNLAPGVRSYGVRDKDLDRFDAFCFTSSIRGEVYFLQLPAKLNFTEAVLACQNDGGQIAKVGQLYTAWRFVGLDQCDAGWLADASVRYPIVHPRVNCGTSEPGVRSFGFPVKHLKFGVYCYKVRW</sequence>
<dbReference type="Pfam" id="PF07686">
    <property type="entry name" value="V-set"/>
    <property type="match status" value="1"/>
</dbReference>
<feature type="signal peptide" evidence="10">
    <location>
        <begin position="1"/>
        <end position="20"/>
    </location>
</feature>
<dbReference type="CDD" id="cd05877">
    <property type="entry name" value="Ig_LP_like"/>
    <property type="match status" value="1"/>
</dbReference>
<dbReference type="InterPro" id="IPR003599">
    <property type="entry name" value="Ig_sub"/>
</dbReference>
<dbReference type="PROSITE" id="PS50963">
    <property type="entry name" value="LINK_2"/>
    <property type="match status" value="2"/>
</dbReference>
<dbReference type="STRING" id="623744.A0A553QK08"/>
<feature type="domain" description="Link" evidence="12">
    <location>
        <begin position="169"/>
        <end position="264"/>
    </location>
</feature>
<dbReference type="InterPro" id="IPR000538">
    <property type="entry name" value="Link_dom"/>
</dbReference>
<accession>A0A553QK08</accession>
<evidence type="ECO:0000313" key="13">
    <source>
        <dbReference type="EMBL" id="TRY54547.1"/>
    </source>
</evidence>
<keyword evidence="2" id="KW-0964">Secreted</keyword>
<feature type="domain" description="Link" evidence="12">
    <location>
        <begin position="269"/>
        <end position="360"/>
    </location>
</feature>
<keyword evidence="6" id="KW-0373">Hyaluronic acid</keyword>
<dbReference type="OrthoDB" id="6431884at2759"/>
<evidence type="ECO:0000256" key="5">
    <source>
        <dbReference type="ARBA" id="ARBA00023157"/>
    </source>
</evidence>
<dbReference type="SMART" id="SM00406">
    <property type="entry name" value="IGv"/>
    <property type="match status" value="1"/>
</dbReference>
<evidence type="ECO:0000313" key="15">
    <source>
        <dbReference type="Proteomes" id="UP000316079"/>
    </source>
</evidence>
<dbReference type="InterPro" id="IPR013783">
    <property type="entry name" value="Ig-like_fold"/>
</dbReference>
<evidence type="ECO:0000256" key="6">
    <source>
        <dbReference type="ARBA" id="ARBA00023290"/>
    </source>
</evidence>
<evidence type="ECO:0000259" key="11">
    <source>
        <dbReference type="PROSITE" id="PS50835"/>
    </source>
</evidence>
<dbReference type="AlphaFoldDB" id="A0A553QK08"/>
<feature type="chain" id="PRO_5044617455" description="Hyaluronan and proteoglycan link protein 3" evidence="10">
    <location>
        <begin position="21"/>
        <end position="363"/>
    </location>
</feature>
<dbReference type="GO" id="GO:0045202">
    <property type="term" value="C:synapse"/>
    <property type="evidence" value="ECO:0007669"/>
    <property type="project" value="TreeGrafter"/>
</dbReference>
<name>A0A553QK08_9TELE</name>
<comment type="subcellular location">
    <subcellularLocation>
        <location evidence="1">Secreted</location>
        <location evidence="1">Extracellular space</location>
        <location evidence="1">Extracellular matrix</location>
    </subcellularLocation>
</comment>
<keyword evidence="3" id="KW-0272">Extracellular matrix</keyword>
<keyword evidence="15" id="KW-1185">Reference proteome</keyword>
<evidence type="ECO:0000256" key="3">
    <source>
        <dbReference type="ARBA" id="ARBA00022530"/>
    </source>
</evidence>
<dbReference type="GO" id="GO:0010001">
    <property type="term" value="P:glial cell differentiation"/>
    <property type="evidence" value="ECO:0007669"/>
    <property type="project" value="TreeGrafter"/>
</dbReference>
<keyword evidence="7" id="KW-0393">Immunoglobulin domain</keyword>
<evidence type="ECO:0000256" key="4">
    <source>
        <dbReference type="ARBA" id="ARBA00022737"/>
    </source>
</evidence>